<dbReference type="Proteomes" id="UP000468638">
    <property type="component" value="Unassembled WGS sequence"/>
</dbReference>
<keyword evidence="1" id="KW-0812">Transmembrane</keyword>
<accession>A0A6I5A4B2</accession>
<dbReference type="RefSeq" id="WP_160847243.1">
    <property type="nucleotide sequence ID" value="NZ_WMEQ01000014.1"/>
</dbReference>
<keyword evidence="1" id="KW-1133">Transmembrane helix</keyword>
<protein>
    <submittedName>
        <fullName evidence="2">Uncharacterized protein</fullName>
    </submittedName>
</protein>
<dbReference type="EMBL" id="WMEQ01000014">
    <property type="protein sequence ID" value="MYL35155.1"/>
    <property type="molecule type" value="Genomic_DNA"/>
</dbReference>
<name>A0A6I5A4B2_9BACI</name>
<evidence type="ECO:0000256" key="1">
    <source>
        <dbReference type="SAM" id="Phobius"/>
    </source>
</evidence>
<proteinExistence type="predicted"/>
<evidence type="ECO:0000313" key="3">
    <source>
        <dbReference type="Proteomes" id="UP000468638"/>
    </source>
</evidence>
<sequence>MEFWMWVVGVLILFLVIGFISDMRAKRKSYVKDDSLHNQTKQQQFDKDQIR</sequence>
<organism evidence="2 3">
    <name type="scientific">Pontibacillus yanchengensis</name>
    <dbReference type="NCBI Taxonomy" id="462910"/>
    <lineage>
        <taxon>Bacteria</taxon>
        <taxon>Bacillati</taxon>
        <taxon>Bacillota</taxon>
        <taxon>Bacilli</taxon>
        <taxon>Bacillales</taxon>
        <taxon>Bacillaceae</taxon>
        <taxon>Pontibacillus</taxon>
    </lineage>
</organism>
<dbReference type="OrthoDB" id="9939203at2"/>
<gene>
    <name evidence="2" type="ORF">GLW05_16370</name>
</gene>
<reference evidence="2 3" key="1">
    <citation type="submission" date="2019-11" db="EMBL/GenBank/DDBJ databases">
        <title>Genome sequences of 17 halophilic strains isolated from different environments.</title>
        <authorList>
            <person name="Furrow R.E."/>
        </authorList>
    </citation>
    <scope>NUCLEOTIDE SEQUENCE [LARGE SCALE GENOMIC DNA]</scope>
    <source>
        <strain evidence="2 3">22514_16_FS</strain>
    </source>
</reference>
<feature type="transmembrane region" description="Helical" evidence="1">
    <location>
        <begin position="6"/>
        <end position="23"/>
    </location>
</feature>
<comment type="caution">
    <text evidence="2">The sequence shown here is derived from an EMBL/GenBank/DDBJ whole genome shotgun (WGS) entry which is preliminary data.</text>
</comment>
<evidence type="ECO:0000313" key="2">
    <source>
        <dbReference type="EMBL" id="MYL35155.1"/>
    </source>
</evidence>
<keyword evidence="1" id="KW-0472">Membrane</keyword>
<dbReference type="AlphaFoldDB" id="A0A6I5A4B2"/>